<dbReference type="SUPFAM" id="SSF53756">
    <property type="entry name" value="UDP-Glycosyltransferase/glycogen phosphorylase"/>
    <property type="match status" value="1"/>
</dbReference>
<keyword evidence="3" id="KW-0808">Transferase</keyword>
<accession>A0A2V4APT9</accession>
<evidence type="ECO:0000259" key="2">
    <source>
        <dbReference type="Pfam" id="PF13439"/>
    </source>
</evidence>
<evidence type="ECO:0000313" key="4">
    <source>
        <dbReference type="Proteomes" id="UP000249915"/>
    </source>
</evidence>
<dbReference type="InterPro" id="IPR028098">
    <property type="entry name" value="Glyco_trans_4-like_N"/>
</dbReference>
<dbReference type="OrthoDB" id="9802525at2"/>
<feature type="domain" description="Glycosyltransferase subfamily 4-like N-terminal" evidence="2">
    <location>
        <begin position="16"/>
        <end position="189"/>
    </location>
</feature>
<organism evidence="3 4">
    <name type="scientific">Prauserella muralis</name>
    <dbReference type="NCBI Taxonomy" id="588067"/>
    <lineage>
        <taxon>Bacteria</taxon>
        <taxon>Bacillati</taxon>
        <taxon>Actinomycetota</taxon>
        <taxon>Actinomycetes</taxon>
        <taxon>Pseudonocardiales</taxon>
        <taxon>Pseudonocardiaceae</taxon>
        <taxon>Prauserella</taxon>
    </lineage>
</organism>
<dbReference type="Proteomes" id="UP000249915">
    <property type="component" value="Unassembled WGS sequence"/>
</dbReference>
<dbReference type="RefSeq" id="WP_112283196.1">
    <property type="nucleotide sequence ID" value="NZ_MASW01000005.1"/>
</dbReference>
<dbReference type="Gene3D" id="3.40.50.2000">
    <property type="entry name" value="Glycogen Phosphorylase B"/>
    <property type="match status" value="2"/>
</dbReference>
<dbReference type="PANTHER" id="PTHR45947:SF3">
    <property type="entry name" value="SULFOQUINOVOSYL TRANSFERASE SQD2"/>
    <property type="match status" value="1"/>
</dbReference>
<dbReference type="GO" id="GO:1901137">
    <property type="term" value="P:carbohydrate derivative biosynthetic process"/>
    <property type="evidence" value="ECO:0007669"/>
    <property type="project" value="UniProtKB-ARBA"/>
</dbReference>
<comment type="caution">
    <text evidence="3">The sequence shown here is derived from an EMBL/GenBank/DDBJ whole genome shotgun (WGS) entry which is preliminary data.</text>
</comment>
<dbReference type="GO" id="GO:0016758">
    <property type="term" value="F:hexosyltransferase activity"/>
    <property type="evidence" value="ECO:0007669"/>
    <property type="project" value="TreeGrafter"/>
</dbReference>
<dbReference type="Pfam" id="PF13439">
    <property type="entry name" value="Glyco_transf_4"/>
    <property type="match status" value="1"/>
</dbReference>
<protein>
    <submittedName>
        <fullName evidence="3">Glucosyl transferase</fullName>
    </submittedName>
</protein>
<dbReference type="PANTHER" id="PTHR45947">
    <property type="entry name" value="SULFOQUINOVOSYL TRANSFERASE SQD2"/>
    <property type="match status" value="1"/>
</dbReference>
<feature type="domain" description="Glycosyl transferase family 1" evidence="1">
    <location>
        <begin position="206"/>
        <end position="362"/>
    </location>
</feature>
<reference evidence="3 4" key="1">
    <citation type="submission" date="2016-07" db="EMBL/GenBank/DDBJ databases">
        <title>Draft genome sequence of Prauserella muralis DSM 45305, isolated from a mould-covered wall in an indoor environment.</title>
        <authorList>
            <person name="Ruckert C."/>
            <person name="Albersmeier A."/>
            <person name="Jiang C.-L."/>
            <person name="Jiang Y."/>
            <person name="Kalinowski J."/>
            <person name="Schneider O."/>
            <person name="Winkler A."/>
            <person name="Zotchev S.B."/>
        </authorList>
    </citation>
    <scope>NUCLEOTIDE SEQUENCE [LARGE SCALE GENOMIC DNA]</scope>
    <source>
        <strain evidence="3 4">DSM 45305</strain>
    </source>
</reference>
<gene>
    <name evidence="3" type="ORF">BAY60_22475</name>
</gene>
<dbReference type="AlphaFoldDB" id="A0A2V4APT9"/>
<proteinExistence type="predicted"/>
<evidence type="ECO:0000259" key="1">
    <source>
        <dbReference type="Pfam" id="PF00534"/>
    </source>
</evidence>
<keyword evidence="4" id="KW-1185">Reference proteome</keyword>
<evidence type="ECO:0000313" key="3">
    <source>
        <dbReference type="EMBL" id="PXY22597.1"/>
    </source>
</evidence>
<dbReference type="InterPro" id="IPR050194">
    <property type="entry name" value="Glycosyltransferase_grp1"/>
</dbReference>
<dbReference type="InterPro" id="IPR001296">
    <property type="entry name" value="Glyco_trans_1"/>
</dbReference>
<name>A0A2V4APT9_9PSEU</name>
<dbReference type="EMBL" id="MASW01000005">
    <property type="protein sequence ID" value="PXY22597.1"/>
    <property type="molecule type" value="Genomic_DNA"/>
</dbReference>
<sequence>MRVLIATDTYPPDLSGSSFFADRLARGLAARGLDVHVVCASDTGPRTDVVRDGVALHRLRSVPLLIHPTVRFVPPPGVHGVLRRLVARVRPDVLHTQDHFTIGRAAVAAAVRSGIPVVATNHFMPDNLLPYLPRWLHAAVSWLAWRDFHRIYRHADHLTTPTRVAADLVARTGFEREVEPVSCGVDLSRFRTPAASATDPRMWARKELELPDLPTIAFVGRLDAEKRLDELIRALARITARVRAQLVLAGRGTRRAELERLACAEGVREHVHFLGFVPDEQLPAVYAAADVFAMPGVAELQSIATLEAMASGLPVVAADAVALPHLVSPGENGFLFTSGDVAGLAAVLTRILTSPELRDRMGAVSLAMASRHDQDRTLERFEEIYAAVSAGRGPAAKG</sequence>
<dbReference type="Pfam" id="PF00534">
    <property type="entry name" value="Glycos_transf_1"/>
    <property type="match status" value="1"/>
</dbReference>